<dbReference type="AlphaFoldDB" id="A0A077AXV0"/>
<dbReference type="HOGENOM" id="CLU_1265028_0_0_5"/>
<organism evidence="1 2">
    <name type="scientific">Candidatus Odyssella acanthamoebae</name>
    <dbReference type="NCBI Taxonomy" id="91604"/>
    <lineage>
        <taxon>Bacteria</taxon>
        <taxon>Pseudomonadati</taxon>
        <taxon>Pseudomonadota</taxon>
        <taxon>Alphaproteobacteria</taxon>
        <taxon>Holosporales</taxon>
        <taxon>Candidatus Paracaedibacteraceae</taxon>
        <taxon>Candidatus Odyssella</taxon>
    </lineage>
</organism>
<keyword evidence="2" id="KW-1185">Reference proteome</keyword>
<dbReference type="EMBL" id="CP008941">
    <property type="protein sequence ID" value="AIK95560.1"/>
    <property type="molecule type" value="Genomic_DNA"/>
</dbReference>
<evidence type="ECO:0000313" key="2">
    <source>
        <dbReference type="Proteomes" id="UP000028926"/>
    </source>
</evidence>
<dbReference type="eggNOG" id="ENOG503026M">
    <property type="taxonomic scope" value="Bacteria"/>
</dbReference>
<dbReference type="KEGG" id="paca:ID47_00460"/>
<reference evidence="1 2" key="1">
    <citation type="submission" date="2014-07" db="EMBL/GenBank/DDBJ databases">
        <title>Comparative genomic insights into amoeba endosymbionts belonging to the families of Holosporaceae and Candidatus Midichloriaceae within Rickettsiales.</title>
        <authorList>
            <person name="Wang Z."/>
            <person name="Wu M."/>
        </authorList>
    </citation>
    <scope>NUCLEOTIDE SEQUENCE [LARGE SCALE GENOMIC DNA]</scope>
    <source>
        <strain evidence="1">PRA3</strain>
    </source>
</reference>
<evidence type="ECO:0000313" key="1">
    <source>
        <dbReference type="EMBL" id="AIK95560.1"/>
    </source>
</evidence>
<sequence>MGKRQPVLPRQIIDNPKKVPLKSDHKISILRSPVSSDRILTSIDEGKSIFTDSRHSLSQKIFQAIFHQDIPVQLALYFKNKDIYALEFVQILSHFLKNQNYHPVLHDQILTASQEAYANAFLWSSLELDSSKEIRPIDFFKEIEDRLQEKKYADRYMGIYLAKYPNILEVVIHAEGKPIVWPHAPTEERFRGINLIRTLTDKVDFDANGKTIRLYFLN</sequence>
<protein>
    <submittedName>
        <fullName evidence="1">Uncharacterized protein</fullName>
    </submittedName>
</protein>
<dbReference type="RefSeq" id="WP_038462735.1">
    <property type="nucleotide sequence ID" value="NZ_CP008941.1"/>
</dbReference>
<dbReference type="OrthoDB" id="9807606at2"/>
<accession>A0A077AXV0</accession>
<dbReference type="Proteomes" id="UP000028926">
    <property type="component" value="Chromosome"/>
</dbReference>
<name>A0A077AXV0_9PROT</name>
<gene>
    <name evidence="1" type="ORF">ID47_00460</name>
</gene>
<proteinExistence type="predicted"/>